<feature type="compositionally biased region" description="Basic and acidic residues" evidence="2">
    <location>
        <begin position="274"/>
        <end position="284"/>
    </location>
</feature>
<feature type="region of interest" description="Disordered" evidence="2">
    <location>
        <begin position="66"/>
        <end position="125"/>
    </location>
</feature>
<feature type="compositionally biased region" description="Low complexity" evidence="2">
    <location>
        <begin position="562"/>
        <end position="580"/>
    </location>
</feature>
<comment type="caution">
    <text evidence="3">The sequence shown here is derived from an EMBL/GenBank/DDBJ whole genome shotgun (WGS) entry which is preliminary data.</text>
</comment>
<feature type="compositionally biased region" description="Polar residues" evidence="2">
    <location>
        <begin position="238"/>
        <end position="247"/>
    </location>
</feature>
<keyword evidence="1" id="KW-0175">Coiled coil</keyword>
<feature type="compositionally biased region" description="Low complexity" evidence="2">
    <location>
        <begin position="769"/>
        <end position="779"/>
    </location>
</feature>
<sequence>MGVTDVSALVAQMQETLAAIHSTLATLDPTPHNVKLDELEKKRDDAIQALAAAFSAESDFLARKRKAERDEIAERRRREDEERERRRREEDEALAMRDRQEDDARDGRLKEHTKQVELETDSLMTQAEDQARMAIEEGRERLRALQAKRRELNRLIEEQLELALPTILPVALTRARRPTITSPTLPTDTKPSETSRDIEAPGHADDGYDGHKTPRQAQSPSPQDISEASRPVHEPEQLATSAGQEVQPNDVGSRRSSDHGHGEPFDPESVAHGASDHDPSEHKHAGSMKPVLSQEDARSHEDQGFVTEPEREEEHGERLEHKEPASQTSPLHAHFRVDSTSPEPACDNDDDDDDDDDHPEDNETDTDSPDFVTPLPSQETPAGSLRQDSIDSGPGYVESQDPAVGQFAQHHEALGPQQATTVQGGDDLFDDDDRSEDLHVPPRDSDTGDAYASPHGARPTGTEQTAKERVANRGTVRRIPELTIEVPTYPEQFARSRSLAEEMESYFDRSGEPQAWPGSPPPLPPHELVRGAVLQEDSRQTEVPQESPGGRGLAASRHHNNSEQPETPSSELESLISSSEYVTPEASSAQRDDATNVLWRGNDGWTPQSQRTISTVSSPPSPSPWPFDTAKPEPASGSHVLAATTSITESSPYHSHQGQDTGRQHPFGDEADNKTPVSLTAPWQRRDFSEPSLGATGGRTDGLDNGPESPTSGGSNTGGGLFKRMRSIFEPPRSRPASPTRDHHHHHHRPSSFPTRPSSGAWFSDRTRQQQQQQQQQQRRGGGDAEMQSPTRERFPSFISSPPTSPLSPRARHN</sequence>
<evidence type="ECO:0000256" key="1">
    <source>
        <dbReference type="SAM" id="Coils"/>
    </source>
</evidence>
<evidence type="ECO:0000313" key="4">
    <source>
        <dbReference type="Proteomes" id="UP001273166"/>
    </source>
</evidence>
<feature type="compositionally biased region" description="Polar residues" evidence="2">
    <location>
        <begin position="605"/>
        <end position="616"/>
    </location>
</feature>
<dbReference type="EMBL" id="JAUDZG010000003">
    <property type="protein sequence ID" value="KAK3306403.1"/>
    <property type="molecule type" value="Genomic_DNA"/>
</dbReference>
<feature type="compositionally biased region" description="Acidic residues" evidence="2">
    <location>
        <begin position="346"/>
        <end position="368"/>
    </location>
</feature>
<feature type="compositionally biased region" description="Polar residues" evidence="2">
    <location>
        <begin position="179"/>
        <end position="189"/>
    </location>
</feature>
<feature type="compositionally biased region" description="Polar residues" evidence="2">
    <location>
        <begin position="215"/>
        <end position="226"/>
    </location>
</feature>
<evidence type="ECO:0000313" key="3">
    <source>
        <dbReference type="EMBL" id="KAK3306403.1"/>
    </source>
</evidence>
<accession>A0AAJ0GUH5</accession>
<feature type="compositionally biased region" description="Basic and acidic residues" evidence="2">
    <location>
        <begin position="662"/>
        <end position="673"/>
    </location>
</feature>
<feature type="compositionally biased region" description="Basic and acidic residues" evidence="2">
    <location>
        <begin position="67"/>
        <end position="117"/>
    </location>
</feature>
<feature type="region of interest" description="Disordered" evidence="2">
    <location>
        <begin position="178"/>
        <end position="814"/>
    </location>
</feature>
<organism evidence="3 4">
    <name type="scientific">Chaetomium strumarium</name>
    <dbReference type="NCBI Taxonomy" id="1170767"/>
    <lineage>
        <taxon>Eukaryota</taxon>
        <taxon>Fungi</taxon>
        <taxon>Dikarya</taxon>
        <taxon>Ascomycota</taxon>
        <taxon>Pezizomycotina</taxon>
        <taxon>Sordariomycetes</taxon>
        <taxon>Sordariomycetidae</taxon>
        <taxon>Sordariales</taxon>
        <taxon>Chaetomiaceae</taxon>
        <taxon>Chaetomium</taxon>
    </lineage>
</organism>
<reference evidence="3" key="2">
    <citation type="submission" date="2023-06" db="EMBL/GenBank/DDBJ databases">
        <authorList>
            <consortium name="Lawrence Berkeley National Laboratory"/>
            <person name="Mondo S.J."/>
            <person name="Hensen N."/>
            <person name="Bonometti L."/>
            <person name="Westerberg I."/>
            <person name="Brannstrom I.O."/>
            <person name="Guillou S."/>
            <person name="Cros-Aarteil S."/>
            <person name="Calhoun S."/>
            <person name="Haridas S."/>
            <person name="Kuo A."/>
            <person name="Pangilinan J."/>
            <person name="Riley R."/>
            <person name="Labutti K."/>
            <person name="Andreopoulos B."/>
            <person name="Lipzen A."/>
            <person name="Chen C."/>
            <person name="Yanf M."/>
            <person name="Daum C."/>
            <person name="Ng V."/>
            <person name="Clum A."/>
            <person name="Steindorff A."/>
            <person name="Ohm R."/>
            <person name="Martin F."/>
            <person name="Silar P."/>
            <person name="Natvig D."/>
            <person name="Lalanne C."/>
            <person name="Gautier V."/>
            <person name="Ament-Velasquez S.L."/>
            <person name="Kruys A."/>
            <person name="Hutchinson M.I."/>
            <person name="Powell A.J."/>
            <person name="Barry K."/>
            <person name="Miller A.N."/>
            <person name="Grigoriev I.V."/>
            <person name="Debuchy R."/>
            <person name="Gladieux P."/>
            <person name="Thoren M.H."/>
            <person name="Johannesson H."/>
        </authorList>
    </citation>
    <scope>NUCLEOTIDE SEQUENCE</scope>
    <source>
        <strain evidence="3">CBS 333.67</strain>
    </source>
</reference>
<protein>
    <submittedName>
        <fullName evidence="3">Uncharacterized protein</fullName>
    </submittedName>
</protein>
<dbReference type="Proteomes" id="UP001273166">
    <property type="component" value="Unassembled WGS sequence"/>
</dbReference>
<dbReference type="GeneID" id="87880689"/>
<feature type="compositionally biased region" description="Basic and acidic residues" evidence="2">
    <location>
        <begin position="436"/>
        <end position="446"/>
    </location>
</feature>
<reference evidence="3" key="1">
    <citation type="journal article" date="2023" name="Mol. Phylogenet. Evol.">
        <title>Genome-scale phylogeny and comparative genomics of the fungal order Sordariales.</title>
        <authorList>
            <person name="Hensen N."/>
            <person name="Bonometti L."/>
            <person name="Westerberg I."/>
            <person name="Brannstrom I.O."/>
            <person name="Guillou S."/>
            <person name="Cros-Aarteil S."/>
            <person name="Calhoun S."/>
            <person name="Haridas S."/>
            <person name="Kuo A."/>
            <person name="Mondo S."/>
            <person name="Pangilinan J."/>
            <person name="Riley R."/>
            <person name="LaButti K."/>
            <person name="Andreopoulos B."/>
            <person name="Lipzen A."/>
            <person name="Chen C."/>
            <person name="Yan M."/>
            <person name="Daum C."/>
            <person name="Ng V."/>
            <person name="Clum A."/>
            <person name="Steindorff A."/>
            <person name="Ohm R.A."/>
            <person name="Martin F."/>
            <person name="Silar P."/>
            <person name="Natvig D.O."/>
            <person name="Lalanne C."/>
            <person name="Gautier V."/>
            <person name="Ament-Velasquez S.L."/>
            <person name="Kruys A."/>
            <person name="Hutchinson M.I."/>
            <person name="Powell A.J."/>
            <person name="Barry K."/>
            <person name="Miller A.N."/>
            <person name="Grigoriev I.V."/>
            <person name="Debuchy R."/>
            <person name="Gladieux P."/>
            <person name="Hiltunen Thoren M."/>
            <person name="Johannesson H."/>
        </authorList>
    </citation>
    <scope>NUCLEOTIDE SEQUENCE</scope>
    <source>
        <strain evidence="3">CBS 333.67</strain>
    </source>
</reference>
<gene>
    <name evidence="3" type="ORF">B0T15DRAFT_138922</name>
</gene>
<feature type="compositionally biased region" description="Basic and acidic residues" evidence="2">
    <location>
        <begin position="252"/>
        <end position="264"/>
    </location>
</feature>
<name>A0AAJ0GUH5_9PEZI</name>
<proteinExistence type="predicted"/>
<feature type="compositionally biased region" description="Basic and acidic residues" evidence="2">
    <location>
        <begin position="295"/>
        <end position="324"/>
    </location>
</feature>
<evidence type="ECO:0000256" key="2">
    <source>
        <dbReference type="SAM" id="MobiDB-lite"/>
    </source>
</evidence>
<feature type="compositionally biased region" description="Low complexity" evidence="2">
    <location>
        <begin position="705"/>
        <end position="714"/>
    </location>
</feature>
<feature type="coiled-coil region" evidence="1">
    <location>
        <begin position="128"/>
        <end position="162"/>
    </location>
</feature>
<keyword evidence="4" id="KW-1185">Reference proteome</keyword>
<dbReference type="RefSeq" id="XP_062722183.1">
    <property type="nucleotide sequence ID" value="XM_062861860.1"/>
</dbReference>
<dbReference type="AlphaFoldDB" id="A0AAJ0GUH5"/>
<feature type="compositionally biased region" description="Polar residues" evidence="2">
    <location>
        <begin position="643"/>
        <end position="661"/>
    </location>
</feature>
<feature type="compositionally biased region" description="Basic and acidic residues" evidence="2">
    <location>
        <begin position="190"/>
        <end position="212"/>
    </location>
</feature>